<evidence type="ECO:0000259" key="1">
    <source>
        <dbReference type="Pfam" id="PF00561"/>
    </source>
</evidence>
<protein>
    <recommendedName>
        <fullName evidence="1">AB hydrolase-1 domain-containing protein</fullName>
    </recommendedName>
</protein>
<proteinExistence type="predicted"/>
<dbReference type="Gene3D" id="3.40.50.1820">
    <property type="entry name" value="alpha/beta hydrolase"/>
    <property type="match status" value="1"/>
</dbReference>
<dbReference type="InterPro" id="IPR000073">
    <property type="entry name" value="AB_hydrolase_1"/>
</dbReference>
<dbReference type="GO" id="GO:0016020">
    <property type="term" value="C:membrane"/>
    <property type="evidence" value="ECO:0007669"/>
    <property type="project" value="TreeGrafter"/>
</dbReference>
<dbReference type="SUPFAM" id="SSF53474">
    <property type="entry name" value="alpha/beta-Hydrolases"/>
    <property type="match status" value="1"/>
</dbReference>
<dbReference type="PANTHER" id="PTHR43798">
    <property type="entry name" value="MONOACYLGLYCEROL LIPASE"/>
    <property type="match status" value="1"/>
</dbReference>
<dbReference type="Pfam" id="PF00561">
    <property type="entry name" value="Abhydrolase_1"/>
    <property type="match status" value="1"/>
</dbReference>
<sequence length="228" mass="24263">MAGPDVLMVHGFGTSFAATWLGNGWVDLLGDAGRSVIGVDLLGHGEAEKPVDPEAYRDLEDRILARLPLDPVDAVGFSAGAMAILWLAAHHPDRFRRIVVAGVGRNLFVSDRERGAAIVEAVRTGEAGDPELRYFADLPEDGGADRAALTAFLQRPDRRTFTVGLLAGITVPVQVVLGDQDFAGPADPLVAALPDATQVILRGVDHFATPRDFGFIDAALGFLDARPF</sequence>
<dbReference type="AlphaFoldDB" id="A0A381QY13"/>
<organism evidence="2">
    <name type="scientific">marine metagenome</name>
    <dbReference type="NCBI Taxonomy" id="408172"/>
    <lineage>
        <taxon>unclassified sequences</taxon>
        <taxon>metagenomes</taxon>
        <taxon>ecological metagenomes</taxon>
    </lineage>
</organism>
<dbReference type="InterPro" id="IPR029058">
    <property type="entry name" value="AB_hydrolase_fold"/>
</dbReference>
<dbReference type="InterPro" id="IPR050266">
    <property type="entry name" value="AB_hydrolase_sf"/>
</dbReference>
<gene>
    <name evidence="2" type="ORF">METZ01_LOCUS35441</name>
</gene>
<evidence type="ECO:0000313" key="2">
    <source>
        <dbReference type="EMBL" id="SUZ82587.1"/>
    </source>
</evidence>
<dbReference type="EMBL" id="UINC01001514">
    <property type="protein sequence ID" value="SUZ82587.1"/>
    <property type="molecule type" value="Genomic_DNA"/>
</dbReference>
<reference evidence="2" key="1">
    <citation type="submission" date="2018-05" db="EMBL/GenBank/DDBJ databases">
        <authorList>
            <person name="Lanie J.A."/>
            <person name="Ng W.-L."/>
            <person name="Kazmierczak K.M."/>
            <person name="Andrzejewski T.M."/>
            <person name="Davidsen T.M."/>
            <person name="Wayne K.J."/>
            <person name="Tettelin H."/>
            <person name="Glass J.I."/>
            <person name="Rusch D."/>
            <person name="Podicherti R."/>
            <person name="Tsui H.-C.T."/>
            <person name="Winkler M.E."/>
        </authorList>
    </citation>
    <scope>NUCLEOTIDE SEQUENCE</scope>
</reference>
<name>A0A381QY13_9ZZZZ</name>
<feature type="domain" description="AB hydrolase-1" evidence="1">
    <location>
        <begin position="6"/>
        <end position="103"/>
    </location>
</feature>
<dbReference type="PANTHER" id="PTHR43798:SF33">
    <property type="entry name" value="HYDROLASE, PUTATIVE (AFU_ORTHOLOGUE AFUA_2G14860)-RELATED"/>
    <property type="match status" value="1"/>
</dbReference>
<accession>A0A381QY13</accession>